<name>F8NJ31_SERL9</name>
<dbReference type="AlphaFoldDB" id="F8NJ31"/>
<dbReference type="EMBL" id="GL945429">
    <property type="protein sequence ID" value="EGO29312.1"/>
    <property type="molecule type" value="Genomic_DNA"/>
</dbReference>
<organism>
    <name type="scientific">Serpula lacrymans var. lacrymans (strain S7.9)</name>
    <name type="common">Dry rot fungus</name>
    <dbReference type="NCBI Taxonomy" id="578457"/>
    <lineage>
        <taxon>Eukaryota</taxon>
        <taxon>Fungi</taxon>
        <taxon>Dikarya</taxon>
        <taxon>Basidiomycota</taxon>
        <taxon>Agaricomycotina</taxon>
        <taxon>Agaricomycetes</taxon>
        <taxon>Agaricomycetidae</taxon>
        <taxon>Boletales</taxon>
        <taxon>Coniophorineae</taxon>
        <taxon>Serpulaceae</taxon>
        <taxon>Serpula</taxon>
    </lineage>
</organism>
<dbReference type="Proteomes" id="UP000008064">
    <property type="component" value="Unassembled WGS sequence"/>
</dbReference>
<feature type="region of interest" description="Disordered" evidence="1">
    <location>
        <begin position="1"/>
        <end position="21"/>
    </location>
</feature>
<dbReference type="HOGENOM" id="CLU_1839983_0_0_1"/>
<proteinExistence type="predicted"/>
<dbReference type="KEGG" id="sla:SERLADRAFT_456892"/>
<accession>F8NJ31</accession>
<dbReference type="RefSeq" id="XP_007313554.1">
    <property type="nucleotide sequence ID" value="XM_007313492.1"/>
</dbReference>
<evidence type="ECO:0000256" key="1">
    <source>
        <dbReference type="SAM" id="MobiDB-lite"/>
    </source>
</evidence>
<evidence type="ECO:0000313" key="2">
    <source>
        <dbReference type="EMBL" id="EGO29312.1"/>
    </source>
</evidence>
<reference evidence="2" key="1">
    <citation type="submission" date="2011-04" db="EMBL/GenBank/DDBJ databases">
        <title>Evolution of plant cell wall degrading machinery underlies the functional diversity of forest fungi.</title>
        <authorList>
            <consortium name="US DOE Joint Genome Institute (JGI-PGF)"/>
            <person name="Eastwood D.C."/>
            <person name="Floudas D."/>
            <person name="Binder M."/>
            <person name="Majcherczyk A."/>
            <person name="Schneider P."/>
            <person name="Aerts A."/>
            <person name="Asiegbu F.O."/>
            <person name="Baker S.E."/>
            <person name="Barry K."/>
            <person name="Bendiksby M."/>
            <person name="Blumentritt M."/>
            <person name="Coutinho P.M."/>
            <person name="Cullen D."/>
            <person name="Cullen D."/>
            <person name="Gathman A."/>
            <person name="Goodell B."/>
            <person name="Henrissat B."/>
            <person name="Ihrmark K."/>
            <person name="Kauserud H."/>
            <person name="Kohler A."/>
            <person name="LaButti K."/>
            <person name="Lapidus A."/>
            <person name="Lavin J.L."/>
            <person name="Lee Y.-H."/>
            <person name="Lindquist E."/>
            <person name="Lilly W."/>
            <person name="Lucas S."/>
            <person name="Morin E."/>
            <person name="Murat C."/>
            <person name="Oguiza J.A."/>
            <person name="Park J."/>
            <person name="Pisabarro A.G."/>
            <person name="Riley R."/>
            <person name="Rosling A."/>
            <person name="Salamov A."/>
            <person name="Schmidt O."/>
            <person name="Schmutz J."/>
            <person name="Skrede I."/>
            <person name="Stenlid J."/>
            <person name="Wiebenga A."/>
            <person name="Xie X."/>
            <person name="Kues U."/>
            <person name="Hibbett D.S."/>
            <person name="Hoffmeister D."/>
            <person name="Hogberg N."/>
            <person name="Martin F."/>
            <person name="Grigoriev I.V."/>
            <person name="Watkinson S.C."/>
        </authorList>
    </citation>
    <scope>NUCLEOTIDE SEQUENCE</scope>
    <source>
        <strain evidence="2">S7.9</strain>
    </source>
</reference>
<protein>
    <submittedName>
        <fullName evidence="2">Uncharacterized protein</fullName>
    </submittedName>
</protein>
<feature type="non-terminal residue" evidence="2">
    <location>
        <position position="140"/>
    </location>
</feature>
<gene>
    <name evidence="2" type="ORF">SERLADRAFT_456892</name>
</gene>
<dbReference type="GeneID" id="18817428"/>
<dbReference type="OrthoDB" id="2800280at2759"/>
<sequence>MSAPLPGSGEHVPINPSGQNSSAIWPPGSSILRLTLDARLQVYFHKMQHMAPRTCHPSVINQEARIIIHSLSSRTDKYHVQMTSKSIFLAGMANINYSRSVALLVHDIVTELQWGNWGAMRDFQEGVEHFTTEAIKFCWA</sequence>